<dbReference type="InterPro" id="IPR006011">
    <property type="entry name" value="Syntaxin_N"/>
</dbReference>
<accession>A0A200Q9I9</accession>
<evidence type="ECO:0000313" key="7">
    <source>
        <dbReference type="EMBL" id="OVA07176.1"/>
    </source>
</evidence>
<keyword evidence="5" id="KW-0472">Membrane</keyword>
<dbReference type="SUPFAM" id="SSF47661">
    <property type="entry name" value="t-snare proteins"/>
    <property type="match status" value="1"/>
</dbReference>
<dbReference type="InParanoid" id="A0A200Q9I9"/>
<protein>
    <submittedName>
        <fullName evidence="7">Target SNARE coiled-coil domain</fullName>
    </submittedName>
</protein>
<evidence type="ECO:0000313" key="8">
    <source>
        <dbReference type="Proteomes" id="UP000195402"/>
    </source>
</evidence>
<evidence type="ECO:0000259" key="6">
    <source>
        <dbReference type="PROSITE" id="PS50192"/>
    </source>
</evidence>
<dbReference type="InterPro" id="IPR045242">
    <property type="entry name" value="Syntaxin"/>
</dbReference>
<dbReference type="Proteomes" id="UP000195402">
    <property type="component" value="Unassembled WGS sequence"/>
</dbReference>
<dbReference type="PROSITE" id="PS50192">
    <property type="entry name" value="T_SNARE"/>
    <property type="match status" value="1"/>
</dbReference>
<dbReference type="GO" id="GO:0048278">
    <property type="term" value="P:vesicle docking"/>
    <property type="evidence" value="ECO:0007669"/>
    <property type="project" value="TreeGrafter"/>
</dbReference>
<dbReference type="CDD" id="cd00179">
    <property type="entry name" value="SynN"/>
    <property type="match status" value="1"/>
</dbReference>
<dbReference type="SMART" id="SM00503">
    <property type="entry name" value="SynN"/>
    <property type="match status" value="1"/>
</dbReference>
<keyword evidence="5" id="KW-0812">Transmembrane</keyword>
<comment type="similarity">
    <text evidence="1 4">Belongs to the syntaxin family.</text>
</comment>
<keyword evidence="2" id="KW-0813">Transport</keyword>
<dbReference type="Gene3D" id="1.20.5.110">
    <property type="match status" value="1"/>
</dbReference>
<reference evidence="7 8" key="1">
    <citation type="journal article" date="2017" name="Mol. Plant">
        <title>The Genome of Medicinal Plant Macleaya cordata Provides New Insights into Benzylisoquinoline Alkaloids Metabolism.</title>
        <authorList>
            <person name="Liu X."/>
            <person name="Liu Y."/>
            <person name="Huang P."/>
            <person name="Ma Y."/>
            <person name="Qing Z."/>
            <person name="Tang Q."/>
            <person name="Cao H."/>
            <person name="Cheng P."/>
            <person name="Zheng Y."/>
            <person name="Yuan Z."/>
            <person name="Zhou Y."/>
            <person name="Liu J."/>
            <person name="Tang Z."/>
            <person name="Zhuo Y."/>
            <person name="Zhang Y."/>
            <person name="Yu L."/>
            <person name="Huang J."/>
            <person name="Yang P."/>
            <person name="Peng Q."/>
            <person name="Zhang J."/>
            <person name="Jiang W."/>
            <person name="Zhang Z."/>
            <person name="Lin K."/>
            <person name="Ro D.K."/>
            <person name="Chen X."/>
            <person name="Xiong X."/>
            <person name="Shang Y."/>
            <person name="Huang S."/>
            <person name="Zeng J."/>
        </authorList>
    </citation>
    <scope>NUCLEOTIDE SEQUENCE [LARGE SCALE GENOMIC DNA]</scope>
    <source>
        <strain evidence="8">cv. BLH2017</strain>
        <tissue evidence="7">Root</tissue>
    </source>
</reference>
<dbReference type="GO" id="GO:0012505">
    <property type="term" value="C:endomembrane system"/>
    <property type="evidence" value="ECO:0007669"/>
    <property type="project" value="TreeGrafter"/>
</dbReference>
<dbReference type="CDD" id="cd15848">
    <property type="entry name" value="SNARE_syntaxin1-like"/>
    <property type="match status" value="1"/>
</dbReference>
<comment type="caution">
    <text evidence="7">The sequence shown here is derived from an EMBL/GenBank/DDBJ whole genome shotgun (WGS) entry which is preliminary data.</text>
</comment>
<gene>
    <name evidence="7" type="ORF">BVC80_1289g97</name>
</gene>
<dbReference type="GO" id="GO:0031201">
    <property type="term" value="C:SNARE complex"/>
    <property type="evidence" value="ECO:0007669"/>
    <property type="project" value="TreeGrafter"/>
</dbReference>
<evidence type="ECO:0000256" key="4">
    <source>
        <dbReference type="RuleBase" id="RU003858"/>
    </source>
</evidence>
<dbReference type="Gene3D" id="1.20.58.70">
    <property type="match status" value="1"/>
</dbReference>
<dbReference type="GO" id="GO:0006887">
    <property type="term" value="P:exocytosis"/>
    <property type="evidence" value="ECO:0007669"/>
    <property type="project" value="TreeGrafter"/>
</dbReference>
<dbReference type="Pfam" id="PF00804">
    <property type="entry name" value="Syntaxin"/>
    <property type="match status" value="1"/>
</dbReference>
<dbReference type="OMA" id="ESHRENC"/>
<dbReference type="InterPro" id="IPR000727">
    <property type="entry name" value="T_SNARE_dom"/>
</dbReference>
<dbReference type="FunFam" id="1.20.58.70:FF:000003">
    <property type="entry name" value="Qa-SNARE, Sso1/Syntaxin1-type, SYP12A-group"/>
    <property type="match status" value="1"/>
</dbReference>
<dbReference type="STRING" id="56857.A0A200Q9I9"/>
<dbReference type="GO" id="GO:0005886">
    <property type="term" value="C:plasma membrane"/>
    <property type="evidence" value="ECO:0007669"/>
    <property type="project" value="TreeGrafter"/>
</dbReference>
<dbReference type="GO" id="GO:0000149">
    <property type="term" value="F:SNARE binding"/>
    <property type="evidence" value="ECO:0007669"/>
    <property type="project" value="TreeGrafter"/>
</dbReference>
<feature type="transmembrane region" description="Helical" evidence="5">
    <location>
        <begin position="283"/>
        <end position="304"/>
    </location>
</feature>
<dbReference type="GO" id="GO:0006886">
    <property type="term" value="P:intracellular protein transport"/>
    <property type="evidence" value="ECO:0007669"/>
    <property type="project" value="InterPro"/>
</dbReference>
<dbReference type="SMART" id="SM00397">
    <property type="entry name" value="t_SNARE"/>
    <property type="match status" value="1"/>
</dbReference>
<dbReference type="InterPro" id="IPR006012">
    <property type="entry name" value="Syntaxin/epimorphin_CS"/>
</dbReference>
<dbReference type="Pfam" id="PF05739">
    <property type="entry name" value="SNARE"/>
    <property type="match status" value="1"/>
</dbReference>
<keyword evidence="3" id="KW-0653">Protein transport</keyword>
<evidence type="ECO:0000256" key="5">
    <source>
        <dbReference type="SAM" id="Phobius"/>
    </source>
</evidence>
<dbReference type="GO" id="GO:0005484">
    <property type="term" value="F:SNAP receptor activity"/>
    <property type="evidence" value="ECO:0007669"/>
    <property type="project" value="InterPro"/>
</dbReference>
<dbReference type="PROSITE" id="PS00914">
    <property type="entry name" value="SYNTAXIN"/>
    <property type="match status" value="1"/>
</dbReference>
<proteinExistence type="inferred from homology"/>
<dbReference type="InterPro" id="IPR010989">
    <property type="entry name" value="SNARE"/>
</dbReference>
<evidence type="ECO:0000256" key="3">
    <source>
        <dbReference type="ARBA" id="ARBA00022927"/>
    </source>
</evidence>
<name>A0A200Q9I9_MACCD</name>
<dbReference type="GO" id="GO:0006906">
    <property type="term" value="P:vesicle fusion"/>
    <property type="evidence" value="ECO:0007669"/>
    <property type="project" value="TreeGrafter"/>
</dbReference>
<keyword evidence="5" id="KW-1133">Transmembrane helix</keyword>
<keyword evidence="8" id="KW-1185">Reference proteome</keyword>
<evidence type="ECO:0000256" key="2">
    <source>
        <dbReference type="ARBA" id="ARBA00022448"/>
    </source>
</evidence>
<dbReference type="PANTHER" id="PTHR19957:SF80">
    <property type="entry name" value="SYNTAXIN-121"/>
    <property type="match status" value="1"/>
</dbReference>
<dbReference type="AlphaFoldDB" id="A0A200Q9I9"/>
<organism evidence="7 8">
    <name type="scientific">Macleaya cordata</name>
    <name type="common">Five-seeded plume-poppy</name>
    <name type="synonym">Bocconia cordata</name>
    <dbReference type="NCBI Taxonomy" id="56857"/>
    <lineage>
        <taxon>Eukaryota</taxon>
        <taxon>Viridiplantae</taxon>
        <taxon>Streptophyta</taxon>
        <taxon>Embryophyta</taxon>
        <taxon>Tracheophyta</taxon>
        <taxon>Spermatophyta</taxon>
        <taxon>Magnoliopsida</taxon>
        <taxon>Ranunculales</taxon>
        <taxon>Papaveraceae</taxon>
        <taxon>Papaveroideae</taxon>
        <taxon>Macleaya</taxon>
    </lineage>
</organism>
<sequence>MNDLFSSLFHSGSTDGRQKDNNNGAAAGDVQMATSIEVLDLDKFFKDVESIKIALNEIETLYNRLQDSHERSKTIHSSKSIKQLRSQMDSDVSLALNKAKSIKVGLESLDRANAENLKLPGCGPGSSSDRTRSSIVNGLRKKLKDTMESFNSLRERIGIDYKETVERRYFMVTGEKADEQTVENLISSGESETFMQKVIQEQGRGRVVDTIAEIQERHDAVMEIEKSLNELHQVFMDMAVLVQVQGEQLDDIESQVGRASSFVRRGNNKLQRARILQKNTRKWSMCAIILLLIIILVIVLPIVLRK</sequence>
<feature type="domain" description="T-SNARE coiled-coil homology" evidence="6">
    <location>
        <begin position="211"/>
        <end position="273"/>
    </location>
</feature>
<dbReference type="OrthoDB" id="10255013at2759"/>
<dbReference type="EMBL" id="MVGT01002634">
    <property type="protein sequence ID" value="OVA07176.1"/>
    <property type="molecule type" value="Genomic_DNA"/>
</dbReference>
<dbReference type="FunFam" id="1.20.5.110:FF:000008">
    <property type="entry name" value="Syntaxin 132"/>
    <property type="match status" value="1"/>
</dbReference>
<dbReference type="PANTHER" id="PTHR19957">
    <property type="entry name" value="SYNTAXIN"/>
    <property type="match status" value="1"/>
</dbReference>
<evidence type="ECO:0000256" key="1">
    <source>
        <dbReference type="ARBA" id="ARBA00009063"/>
    </source>
</evidence>